<dbReference type="Pfam" id="PF01425">
    <property type="entry name" value="Amidase"/>
    <property type="match status" value="1"/>
</dbReference>
<sequence length="249" mass="27506">MIFSAILGPDGLDPLVVTGAPAFEWPPLSLERTLRVGVLEMPEQADRDVERCIEQAVIDLRGIGHKVSVARWSDMADVQTLAETVHQSEASTIHDALLRKDPESYDEFVRARLEDGLMIPAVRYLQAQSMRLVMVRNFVENVFSGFDVLVLPTVACQAPLASELKEDSQASRKMLRKLTCFTRPFSYLGLPALTVPCGFGDAGLPIGLQIVGRPFAENFILAIGQSYQKATQWHTARPQIDLAELSGLK</sequence>
<organism evidence="2 3">
    <name type="scientific">Paralcaligenes ureilyticus</name>
    <dbReference type="NCBI Taxonomy" id="627131"/>
    <lineage>
        <taxon>Bacteria</taxon>
        <taxon>Pseudomonadati</taxon>
        <taxon>Pseudomonadota</taxon>
        <taxon>Betaproteobacteria</taxon>
        <taxon>Burkholderiales</taxon>
        <taxon>Alcaligenaceae</taxon>
        <taxon>Paralcaligenes</taxon>
    </lineage>
</organism>
<dbReference type="AlphaFoldDB" id="A0A4R3M819"/>
<evidence type="ECO:0000259" key="1">
    <source>
        <dbReference type="Pfam" id="PF01425"/>
    </source>
</evidence>
<dbReference type="InterPro" id="IPR023631">
    <property type="entry name" value="Amidase_dom"/>
</dbReference>
<reference evidence="2 3" key="1">
    <citation type="submission" date="2019-03" db="EMBL/GenBank/DDBJ databases">
        <title>Genomic Encyclopedia of Type Strains, Phase IV (KMG-IV): sequencing the most valuable type-strain genomes for metagenomic binning, comparative biology and taxonomic classification.</title>
        <authorList>
            <person name="Goeker M."/>
        </authorList>
    </citation>
    <scope>NUCLEOTIDE SEQUENCE [LARGE SCALE GENOMIC DNA]</scope>
    <source>
        <strain evidence="2 3">DSM 24591</strain>
    </source>
</reference>
<accession>A0A4R3M819</accession>
<dbReference type="GO" id="GO:0003824">
    <property type="term" value="F:catalytic activity"/>
    <property type="evidence" value="ECO:0007669"/>
    <property type="project" value="InterPro"/>
</dbReference>
<gene>
    <name evidence="2" type="ORF">EDC26_103270</name>
</gene>
<dbReference type="InterPro" id="IPR000120">
    <property type="entry name" value="Amidase"/>
</dbReference>
<name>A0A4R3M819_9BURK</name>
<dbReference type="Proteomes" id="UP000295525">
    <property type="component" value="Unassembled WGS sequence"/>
</dbReference>
<evidence type="ECO:0000313" key="2">
    <source>
        <dbReference type="EMBL" id="TCT09651.1"/>
    </source>
</evidence>
<dbReference type="SUPFAM" id="SSF75304">
    <property type="entry name" value="Amidase signature (AS) enzymes"/>
    <property type="match status" value="1"/>
</dbReference>
<proteinExistence type="predicted"/>
<dbReference type="PANTHER" id="PTHR11895:SF176">
    <property type="entry name" value="AMIDASE AMID-RELATED"/>
    <property type="match status" value="1"/>
</dbReference>
<dbReference type="Gene3D" id="3.90.1300.10">
    <property type="entry name" value="Amidase signature (AS) domain"/>
    <property type="match status" value="1"/>
</dbReference>
<protein>
    <submittedName>
        <fullName evidence="2">Amidase</fullName>
    </submittedName>
</protein>
<dbReference type="InterPro" id="IPR036928">
    <property type="entry name" value="AS_sf"/>
</dbReference>
<comment type="caution">
    <text evidence="2">The sequence shown here is derived from an EMBL/GenBank/DDBJ whole genome shotgun (WGS) entry which is preliminary data.</text>
</comment>
<dbReference type="PANTHER" id="PTHR11895">
    <property type="entry name" value="TRANSAMIDASE"/>
    <property type="match status" value="1"/>
</dbReference>
<keyword evidence="3" id="KW-1185">Reference proteome</keyword>
<feature type="domain" description="Amidase" evidence="1">
    <location>
        <begin position="19"/>
        <end position="220"/>
    </location>
</feature>
<dbReference type="EMBL" id="SMAJ01000003">
    <property type="protein sequence ID" value="TCT09651.1"/>
    <property type="molecule type" value="Genomic_DNA"/>
</dbReference>
<evidence type="ECO:0000313" key="3">
    <source>
        <dbReference type="Proteomes" id="UP000295525"/>
    </source>
</evidence>